<evidence type="ECO:0000256" key="1">
    <source>
        <dbReference type="ARBA" id="ARBA00004651"/>
    </source>
</evidence>
<dbReference type="SUPFAM" id="SSF161098">
    <property type="entry name" value="MetI-like"/>
    <property type="match status" value="1"/>
</dbReference>
<dbReference type="Proteomes" id="UP000239388">
    <property type="component" value="Unassembled WGS sequence"/>
</dbReference>
<feature type="transmembrane region" description="Helical" evidence="7">
    <location>
        <begin position="322"/>
        <end position="343"/>
    </location>
</feature>
<accession>A0A2S8F2S6</accession>
<feature type="transmembrane region" description="Helical" evidence="7">
    <location>
        <begin position="157"/>
        <end position="180"/>
    </location>
</feature>
<proteinExistence type="inferred from homology"/>
<name>A0A2S8F2S6_9BACT</name>
<dbReference type="CDD" id="cd06261">
    <property type="entry name" value="TM_PBP2"/>
    <property type="match status" value="1"/>
</dbReference>
<evidence type="ECO:0000313" key="11">
    <source>
        <dbReference type="Proteomes" id="UP000239388"/>
    </source>
</evidence>
<keyword evidence="3" id="KW-1003">Cell membrane</keyword>
<dbReference type="InterPro" id="IPR000515">
    <property type="entry name" value="MetI-like"/>
</dbReference>
<dbReference type="PROSITE" id="PS50928">
    <property type="entry name" value="ABC_TM1"/>
    <property type="match status" value="1"/>
</dbReference>
<evidence type="ECO:0000313" key="10">
    <source>
        <dbReference type="EMBL" id="PQO26475.1"/>
    </source>
</evidence>
<reference evidence="10 11" key="1">
    <citation type="submission" date="2018-02" db="EMBL/GenBank/DDBJ databases">
        <title>Comparative genomes isolates from brazilian mangrove.</title>
        <authorList>
            <person name="Araujo J.E."/>
            <person name="Taketani R.G."/>
            <person name="Silva M.C.P."/>
            <person name="Loureco M.V."/>
            <person name="Andreote F.D."/>
        </authorList>
    </citation>
    <scope>NUCLEOTIDE SEQUENCE [LARGE SCALE GENOMIC DNA]</scope>
    <source>
        <strain evidence="10 11">NAP PRIS-MGV</strain>
    </source>
</reference>
<comment type="similarity">
    <text evidence="7">Belongs to the binding-protein-dependent transport system permease family.</text>
</comment>
<dbReference type="RefSeq" id="WP_105360159.1">
    <property type="nucleotide sequence ID" value="NZ_PUIB01000031.1"/>
</dbReference>
<evidence type="ECO:0000259" key="9">
    <source>
        <dbReference type="PROSITE" id="PS50928"/>
    </source>
</evidence>
<keyword evidence="5 7" id="KW-1133">Transmembrane helix</keyword>
<dbReference type="Pfam" id="PF00528">
    <property type="entry name" value="BPD_transp_1"/>
    <property type="match status" value="1"/>
</dbReference>
<keyword evidence="4 7" id="KW-0812">Transmembrane</keyword>
<feature type="transmembrane region" description="Helical" evidence="7">
    <location>
        <begin position="34"/>
        <end position="51"/>
    </location>
</feature>
<feature type="domain" description="ABC transmembrane type-1" evidence="9">
    <location>
        <begin position="161"/>
        <end position="344"/>
    </location>
</feature>
<evidence type="ECO:0000256" key="8">
    <source>
        <dbReference type="SAM" id="MobiDB-lite"/>
    </source>
</evidence>
<sequence length="354" mass="38793">MSSTSEAIEPDPARGNDLQTMRSAGWPVEGRRRWSYVVVAIVLVATLCFSFQRLGLSAASREGIVAIQSMLGGGDASQVVNAASRFFDQGWPPVISRERETNRIEDFDPNRIPWFSHLETREKPTVSIDIVDGEVVQREVMETEQVLVEPLGYLFRVAWLMLETLEIALWGTLFAVFWGLPLSLLGSRRIVHAPLLVTATRAVCSMCRAVPELISALFFVLLFGFGPAAGVLALGFHSAGFLGKFFADDIDNADDGPANALANSGVGKLGVFLHALLPQVLPQYLAYMQYILERNVRAATVLGIVGAGGIGVELMGKWHNFQYGHATTVLLAIFASVVLLETVTQTFRKKLIRE</sequence>
<keyword evidence="6 7" id="KW-0472">Membrane</keyword>
<protein>
    <submittedName>
        <fullName evidence="10">Phosphonate ABC transporter, permease protein PhnE</fullName>
    </submittedName>
</protein>
<dbReference type="AlphaFoldDB" id="A0A2S8F2S6"/>
<dbReference type="InterPro" id="IPR035906">
    <property type="entry name" value="MetI-like_sf"/>
</dbReference>
<dbReference type="GO" id="GO:0005886">
    <property type="term" value="C:plasma membrane"/>
    <property type="evidence" value="ECO:0007669"/>
    <property type="project" value="UniProtKB-SubCell"/>
</dbReference>
<comment type="subcellular location">
    <subcellularLocation>
        <location evidence="1 7">Cell membrane</location>
        <topology evidence="1 7">Multi-pass membrane protein</topology>
    </subcellularLocation>
</comment>
<dbReference type="GO" id="GO:0015416">
    <property type="term" value="F:ABC-type phosphonate transporter activity"/>
    <property type="evidence" value="ECO:0007669"/>
    <property type="project" value="InterPro"/>
</dbReference>
<dbReference type="NCBIfam" id="TIGR01097">
    <property type="entry name" value="PhnE"/>
    <property type="match status" value="1"/>
</dbReference>
<evidence type="ECO:0000256" key="5">
    <source>
        <dbReference type="ARBA" id="ARBA00022989"/>
    </source>
</evidence>
<dbReference type="OrthoDB" id="8557224at2"/>
<dbReference type="PANTHER" id="PTHR30043:SF1">
    <property type="entry name" value="ABC TRANSPORT SYSTEM PERMEASE PROTEIN P69"/>
    <property type="match status" value="1"/>
</dbReference>
<dbReference type="Gene3D" id="1.10.3720.10">
    <property type="entry name" value="MetI-like"/>
    <property type="match status" value="1"/>
</dbReference>
<evidence type="ECO:0000256" key="2">
    <source>
        <dbReference type="ARBA" id="ARBA00022448"/>
    </source>
</evidence>
<feature type="transmembrane region" description="Helical" evidence="7">
    <location>
        <begin position="213"/>
        <end position="236"/>
    </location>
</feature>
<organism evidence="10 11">
    <name type="scientific">Blastopirellula marina</name>
    <dbReference type="NCBI Taxonomy" id="124"/>
    <lineage>
        <taxon>Bacteria</taxon>
        <taxon>Pseudomonadati</taxon>
        <taxon>Planctomycetota</taxon>
        <taxon>Planctomycetia</taxon>
        <taxon>Pirellulales</taxon>
        <taxon>Pirellulaceae</taxon>
        <taxon>Blastopirellula</taxon>
    </lineage>
</organism>
<gene>
    <name evidence="10" type="primary">phnE</name>
    <name evidence="10" type="ORF">C5Y98_30520</name>
</gene>
<dbReference type="PANTHER" id="PTHR30043">
    <property type="entry name" value="PHOSPHONATES TRANSPORT SYSTEM PERMEASE PROTEIN"/>
    <property type="match status" value="1"/>
</dbReference>
<evidence type="ECO:0000256" key="3">
    <source>
        <dbReference type="ARBA" id="ARBA00022475"/>
    </source>
</evidence>
<comment type="caution">
    <text evidence="10">The sequence shown here is derived from an EMBL/GenBank/DDBJ whole genome shotgun (WGS) entry which is preliminary data.</text>
</comment>
<dbReference type="InterPro" id="IPR005769">
    <property type="entry name" value="PhnE/PtxC"/>
</dbReference>
<keyword evidence="2 7" id="KW-0813">Transport</keyword>
<feature type="transmembrane region" description="Helical" evidence="7">
    <location>
        <begin position="298"/>
        <end position="316"/>
    </location>
</feature>
<evidence type="ECO:0000256" key="4">
    <source>
        <dbReference type="ARBA" id="ARBA00022692"/>
    </source>
</evidence>
<evidence type="ECO:0000256" key="7">
    <source>
        <dbReference type="RuleBase" id="RU363032"/>
    </source>
</evidence>
<evidence type="ECO:0000256" key="6">
    <source>
        <dbReference type="ARBA" id="ARBA00023136"/>
    </source>
</evidence>
<dbReference type="EMBL" id="PUIB01000031">
    <property type="protein sequence ID" value="PQO26475.1"/>
    <property type="molecule type" value="Genomic_DNA"/>
</dbReference>
<feature type="region of interest" description="Disordered" evidence="8">
    <location>
        <begin position="1"/>
        <end position="20"/>
    </location>
</feature>